<organism evidence="12 13">
    <name type="scientific">Methanolobus vulcani</name>
    <dbReference type="NCBI Taxonomy" id="38026"/>
    <lineage>
        <taxon>Archaea</taxon>
        <taxon>Methanobacteriati</taxon>
        <taxon>Methanobacteriota</taxon>
        <taxon>Stenosarchaea group</taxon>
        <taxon>Methanomicrobia</taxon>
        <taxon>Methanosarcinales</taxon>
        <taxon>Methanosarcinaceae</taxon>
        <taxon>Methanolobus</taxon>
    </lineage>
</organism>
<dbReference type="InterPro" id="IPR014729">
    <property type="entry name" value="Rossmann-like_a/b/a_fold"/>
</dbReference>
<dbReference type="Pfam" id="PF06508">
    <property type="entry name" value="QueC"/>
    <property type="match status" value="1"/>
</dbReference>
<keyword evidence="13" id="KW-1185">Reference proteome</keyword>
<evidence type="ECO:0000256" key="2">
    <source>
        <dbReference type="ARBA" id="ARBA00022598"/>
    </source>
</evidence>
<dbReference type="PIRSF" id="PIRSF006293">
    <property type="entry name" value="ExsB"/>
    <property type="match status" value="1"/>
</dbReference>
<dbReference type="SUPFAM" id="SSF52402">
    <property type="entry name" value="Adenine nucleotide alpha hydrolases-like"/>
    <property type="match status" value="1"/>
</dbReference>
<gene>
    <name evidence="11 12" type="primary">queC</name>
    <name evidence="12" type="ORF">FKV42_06155</name>
</gene>
<evidence type="ECO:0000256" key="8">
    <source>
        <dbReference type="ARBA" id="ARBA00037993"/>
    </source>
</evidence>
<dbReference type="Gene3D" id="3.40.50.620">
    <property type="entry name" value="HUPs"/>
    <property type="match status" value="1"/>
</dbReference>
<dbReference type="EMBL" id="VIAQ01000012">
    <property type="protein sequence ID" value="TQD26328.1"/>
    <property type="molecule type" value="Genomic_DNA"/>
</dbReference>
<dbReference type="AlphaFoldDB" id="A0A7Z8KRU6"/>
<protein>
    <recommendedName>
        <fullName evidence="9 11">7-cyano-7-deazaguanine synthase</fullName>
        <ecNumber evidence="9 11">6.3.4.20</ecNumber>
    </recommendedName>
    <alternativeName>
        <fullName evidence="11">7-cyano-7-carbaguanine synthase</fullName>
    </alternativeName>
    <alternativeName>
        <fullName evidence="11">Archaeosine biosynthesis protein QueC</fullName>
    </alternativeName>
    <alternativeName>
        <fullName evidence="11">PreQ(0) synthase</fullName>
    </alternativeName>
</protein>
<dbReference type="RefSeq" id="WP_154809364.1">
    <property type="nucleotide sequence ID" value="NZ_VIAQ01000012.1"/>
</dbReference>
<dbReference type="Proteomes" id="UP000319335">
    <property type="component" value="Unassembled WGS sequence"/>
</dbReference>
<comment type="similarity">
    <text evidence="8 11">Belongs to the QueC family.</text>
</comment>
<keyword evidence="6 11" id="KW-0067">ATP-binding</keyword>
<feature type="binding site" evidence="11">
    <location>
        <begin position="7"/>
        <end position="17"/>
    </location>
    <ligand>
        <name>ATP</name>
        <dbReference type="ChEBI" id="CHEBI:30616"/>
    </ligand>
</feature>
<dbReference type="PANTHER" id="PTHR42914:SF1">
    <property type="entry name" value="7-CYANO-7-DEAZAGUANINE SYNTHASE"/>
    <property type="match status" value="1"/>
</dbReference>
<keyword evidence="4 11" id="KW-0547">Nucleotide-binding</keyword>
<comment type="cofactor">
    <cofactor evidence="11">
        <name>Zn(2+)</name>
        <dbReference type="ChEBI" id="CHEBI:29105"/>
    </cofactor>
    <text evidence="11">Binds 1 zinc ion per subunit.</text>
</comment>
<comment type="pathway">
    <text evidence="1 11">Purine metabolism; 7-cyano-7-deazaguanine biosynthesis.</text>
</comment>
<feature type="binding site" evidence="11">
    <location>
        <position position="209"/>
    </location>
    <ligand>
        <name>Zn(2+)</name>
        <dbReference type="ChEBI" id="CHEBI:29105"/>
    </ligand>
</feature>
<evidence type="ECO:0000256" key="4">
    <source>
        <dbReference type="ARBA" id="ARBA00022741"/>
    </source>
</evidence>
<sequence length="232" mass="25432">MTAIALLSSGLDSVTSVAAVLEKTGIKMALIFNYGQRAVEREIQNSIKVCDHFGLDYRVLDITWMQEITNTSLVNTDTDVPKLSMEEISEDADPSITVESAKAVWVPNRNGILINIAAAYAESMECEYVIVGFNKEEAVTFPDNSPEFITAIDNSLSYSTQNGVKVLAPLIGMDKKEIVAKAIELKAPLEYSWSCYHGADVPCGECESCTRRRRAFEAAGAKDPLLVRLGKQ</sequence>
<dbReference type="GO" id="GO:0005524">
    <property type="term" value="F:ATP binding"/>
    <property type="evidence" value="ECO:0007669"/>
    <property type="project" value="UniProtKB-UniRule"/>
</dbReference>
<comment type="function">
    <text evidence="7 11">Catalyzes the ATP-dependent conversion of 7-carboxy-7-deazaguanine (CDG) to 7-cyano-7-deazaguanine (preQ(0)).</text>
</comment>
<evidence type="ECO:0000256" key="5">
    <source>
        <dbReference type="ARBA" id="ARBA00022833"/>
    </source>
</evidence>
<dbReference type="InterPro" id="IPR018317">
    <property type="entry name" value="QueC"/>
</dbReference>
<dbReference type="HAMAP" id="MF_01633">
    <property type="entry name" value="QueC"/>
    <property type="match status" value="1"/>
</dbReference>
<dbReference type="OrthoDB" id="6532at2157"/>
<evidence type="ECO:0000256" key="10">
    <source>
        <dbReference type="ARBA" id="ARBA00047890"/>
    </source>
</evidence>
<feature type="binding site" evidence="11">
    <location>
        <position position="195"/>
    </location>
    <ligand>
        <name>Zn(2+)</name>
        <dbReference type="ChEBI" id="CHEBI:29105"/>
    </ligand>
</feature>
<proteinExistence type="inferred from homology"/>
<evidence type="ECO:0000313" key="12">
    <source>
        <dbReference type="EMBL" id="TQD26328.1"/>
    </source>
</evidence>
<dbReference type="UniPathway" id="UPA00391"/>
<dbReference type="GO" id="GO:0016879">
    <property type="term" value="F:ligase activity, forming carbon-nitrogen bonds"/>
    <property type="evidence" value="ECO:0007669"/>
    <property type="project" value="UniProtKB-UniRule"/>
</dbReference>
<evidence type="ECO:0000256" key="9">
    <source>
        <dbReference type="ARBA" id="ARBA00039149"/>
    </source>
</evidence>
<evidence type="ECO:0000256" key="6">
    <source>
        <dbReference type="ARBA" id="ARBA00022840"/>
    </source>
</evidence>
<accession>A0A7Z8KRU6</accession>
<keyword evidence="5 11" id="KW-0862">Zinc</keyword>
<comment type="catalytic activity">
    <reaction evidence="10 11">
        <text>7-carboxy-7-carbaguanine + NH4(+) + 2 ATP = 7-cyano-7-carbaguanine + 2 AMP + 2 diphosphate + 2 H(+)</text>
        <dbReference type="Rhea" id="RHEA:27982"/>
        <dbReference type="ChEBI" id="CHEBI:15378"/>
        <dbReference type="ChEBI" id="CHEBI:28938"/>
        <dbReference type="ChEBI" id="CHEBI:30616"/>
        <dbReference type="ChEBI" id="CHEBI:33019"/>
        <dbReference type="ChEBI" id="CHEBI:45075"/>
        <dbReference type="ChEBI" id="CHEBI:61036"/>
        <dbReference type="ChEBI" id="CHEBI:456215"/>
        <dbReference type="EC" id="6.3.4.20"/>
    </reaction>
</comment>
<name>A0A7Z8KRU6_9EURY</name>
<evidence type="ECO:0000313" key="13">
    <source>
        <dbReference type="Proteomes" id="UP000319335"/>
    </source>
</evidence>
<evidence type="ECO:0000256" key="7">
    <source>
        <dbReference type="ARBA" id="ARBA00037768"/>
    </source>
</evidence>
<dbReference type="NCBIfam" id="TIGR00364">
    <property type="entry name" value="7-cyano-7-deazaguanine synthase QueC"/>
    <property type="match status" value="1"/>
</dbReference>
<feature type="binding site" evidence="11">
    <location>
        <position position="203"/>
    </location>
    <ligand>
        <name>Zn(2+)</name>
        <dbReference type="ChEBI" id="CHEBI:29105"/>
    </ligand>
</feature>
<comment type="caution">
    <text evidence="12">The sequence shown here is derived from an EMBL/GenBank/DDBJ whole genome shotgun (WGS) entry which is preliminary data.</text>
</comment>
<dbReference type="CDD" id="cd01995">
    <property type="entry name" value="QueC-like"/>
    <property type="match status" value="1"/>
</dbReference>
<reference evidence="12 13" key="1">
    <citation type="submission" date="2019-06" db="EMBL/GenBank/DDBJ databases">
        <title>Draft genome sequence of Methanolobus vulcani B1d.</title>
        <authorList>
            <person name="Creighbaum A.J."/>
            <person name="Ticak T."/>
            <person name="Hariraju D."/>
            <person name="Arivett B.A."/>
            <person name="Ferguson D.J.Jr."/>
        </authorList>
    </citation>
    <scope>NUCLEOTIDE SEQUENCE [LARGE SCALE GENOMIC DNA]</scope>
    <source>
        <strain evidence="12 13">B1d</strain>
    </source>
</reference>
<keyword evidence="2 11" id="KW-0436">Ligase</keyword>
<keyword evidence="3 11" id="KW-0479">Metal-binding</keyword>
<evidence type="ECO:0000256" key="3">
    <source>
        <dbReference type="ARBA" id="ARBA00022723"/>
    </source>
</evidence>
<evidence type="ECO:0000256" key="11">
    <source>
        <dbReference type="HAMAP-Rule" id="MF_01633"/>
    </source>
</evidence>
<feature type="binding site" evidence="11">
    <location>
        <position position="206"/>
    </location>
    <ligand>
        <name>Zn(2+)</name>
        <dbReference type="ChEBI" id="CHEBI:29105"/>
    </ligand>
</feature>
<evidence type="ECO:0000256" key="1">
    <source>
        <dbReference type="ARBA" id="ARBA00005061"/>
    </source>
</evidence>
<dbReference type="GO" id="GO:0008270">
    <property type="term" value="F:zinc ion binding"/>
    <property type="evidence" value="ECO:0007669"/>
    <property type="project" value="UniProtKB-UniRule"/>
</dbReference>
<dbReference type="PANTHER" id="PTHR42914">
    <property type="entry name" value="7-CYANO-7-DEAZAGUANINE SYNTHASE"/>
    <property type="match status" value="1"/>
</dbReference>
<dbReference type="EC" id="6.3.4.20" evidence="9 11"/>